<feature type="transmembrane region" description="Helical" evidence="1">
    <location>
        <begin position="357"/>
        <end position="375"/>
    </location>
</feature>
<feature type="transmembrane region" description="Helical" evidence="1">
    <location>
        <begin position="179"/>
        <end position="196"/>
    </location>
</feature>
<dbReference type="AlphaFoldDB" id="A0A7J3Y158"/>
<organism evidence="2">
    <name type="scientific">Thermogladius calderae</name>
    <dbReference type="NCBI Taxonomy" id="1200300"/>
    <lineage>
        <taxon>Archaea</taxon>
        <taxon>Thermoproteota</taxon>
        <taxon>Thermoprotei</taxon>
        <taxon>Desulfurococcales</taxon>
        <taxon>Desulfurococcaceae</taxon>
        <taxon>Thermogladius</taxon>
    </lineage>
</organism>
<evidence type="ECO:0000256" key="1">
    <source>
        <dbReference type="SAM" id="Phobius"/>
    </source>
</evidence>
<feature type="transmembrane region" description="Helical" evidence="1">
    <location>
        <begin position="234"/>
        <end position="256"/>
    </location>
</feature>
<reference evidence="2" key="1">
    <citation type="journal article" date="2020" name="mSystems">
        <title>Genome- and Community-Level Interaction Insights into Carbon Utilization and Element Cycling Functions of Hydrothermarchaeota in Hydrothermal Sediment.</title>
        <authorList>
            <person name="Zhou Z."/>
            <person name="Liu Y."/>
            <person name="Xu W."/>
            <person name="Pan J."/>
            <person name="Luo Z.H."/>
            <person name="Li M."/>
        </authorList>
    </citation>
    <scope>NUCLEOTIDE SEQUENCE [LARGE SCALE GENOMIC DNA]</scope>
    <source>
        <strain evidence="2">SpSt-110</strain>
    </source>
</reference>
<evidence type="ECO:0000313" key="2">
    <source>
        <dbReference type="EMBL" id="HHP68553.1"/>
    </source>
</evidence>
<dbReference type="EMBL" id="DRYK01000089">
    <property type="protein sequence ID" value="HHP68553.1"/>
    <property type="molecule type" value="Genomic_DNA"/>
</dbReference>
<sequence length="420" mass="48108">MTAPLITAYYDYRYFEQWYEIASKYGVGEIYSHSAKTAYFPLTVYIYLLFHWMGLRLAGFLKMGASPLNPVVVLIDKIPYIVSFNVIYLILRKRYGYTAGFLWLINISAYSTLAGFQVDLLVALLILASMMYLEEARVDRSFLLASLATSIKQIFVFTGLIPFVVLWKKNGFRVALRKLLIYFVLPILALSLPFLLRDPVDFIYKSLFFHGYRYPQDLSLWAIPMYVVVFNVQALPAFITWGWIIPFIIFMALLTIKLAQDPLIERNILYYYIIMIAGMIVLNKVGGLNYLTWLSPLLIALASRTLGNLSVKLKGISIALPLWSLVLYPFFTFFSATIVGGDIYIVEDSSWEPAEGIFYASYGYYNPLVGLISALKSNPTSYFIFKSLYNAIPATSIAVTLIYNLTIIYVMKIAWRLTRY</sequence>
<evidence type="ECO:0008006" key="3">
    <source>
        <dbReference type="Google" id="ProtNLM"/>
    </source>
</evidence>
<feature type="transmembrane region" description="Helical" evidence="1">
    <location>
        <begin position="103"/>
        <end position="130"/>
    </location>
</feature>
<feature type="transmembrane region" description="Helical" evidence="1">
    <location>
        <begin position="268"/>
        <end position="285"/>
    </location>
</feature>
<gene>
    <name evidence="2" type="ORF">ENM60_07230</name>
</gene>
<proteinExistence type="predicted"/>
<accession>A0A7J3Y158</accession>
<keyword evidence="1" id="KW-0812">Transmembrane</keyword>
<feature type="transmembrane region" description="Helical" evidence="1">
    <location>
        <begin position="387"/>
        <end position="411"/>
    </location>
</feature>
<feature type="transmembrane region" description="Helical" evidence="1">
    <location>
        <begin position="323"/>
        <end position="345"/>
    </location>
</feature>
<feature type="transmembrane region" description="Helical" evidence="1">
    <location>
        <begin position="142"/>
        <end position="167"/>
    </location>
</feature>
<name>A0A7J3Y158_9CREN</name>
<feature type="transmembrane region" description="Helical" evidence="1">
    <location>
        <begin position="71"/>
        <end position="91"/>
    </location>
</feature>
<feature type="transmembrane region" description="Helical" evidence="1">
    <location>
        <begin position="38"/>
        <end position="59"/>
    </location>
</feature>
<feature type="transmembrane region" description="Helical" evidence="1">
    <location>
        <begin position="291"/>
        <end position="311"/>
    </location>
</feature>
<comment type="caution">
    <text evidence="2">The sequence shown here is derived from an EMBL/GenBank/DDBJ whole genome shotgun (WGS) entry which is preliminary data.</text>
</comment>
<keyword evidence="1" id="KW-0472">Membrane</keyword>
<protein>
    <recommendedName>
        <fullName evidence="3">DUF2029 domain-containing protein</fullName>
    </recommendedName>
</protein>
<keyword evidence="1" id="KW-1133">Transmembrane helix</keyword>